<keyword evidence="1" id="KW-0472">Membrane</keyword>
<organism evidence="3 4">
    <name type="scientific">Pedobacter xixiisoli</name>
    <dbReference type="NCBI Taxonomy" id="1476464"/>
    <lineage>
        <taxon>Bacteria</taxon>
        <taxon>Pseudomonadati</taxon>
        <taxon>Bacteroidota</taxon>
        <taxon>Sphingobacteriia</taxon>
        <taxon>Sphingobacteriales</taxon>
        <taxon>Sphingobacteriaceae</taxon>
        <taxon>Pedobacter</taxon>
    </lineage>
</organism>
<keyword evidence="1" id="KW-0812">Transmembrane</keyword>
<dbReference type="AlphaFoldDB" id="A0A286AE41"/>
<protein>
    <submittedName>
        <fullName evidence="3">Membrane-associated phospholipid phosphatase</fullName>
    </submittedName>
</protein>
<dbReference type="PANTHER" id="PTHR14969:SF13">
    <property type="entry name" value="AT30094P"/>
    <property type="match status" value="1"/>
</dbReference>
<feature type="transmembrane region" description="Helical" evidence="1">
    <location>
        <begin position="192"/>
        <end position="213"/>
    </location>
</feature>
<accession>A0A286AE41</accession>
<feature type="transmembrane region" description="Helical" evidence="1">
    <location>
        <begin position="167"/>
        <end position="185"/>
    </location>
</feature>
<keyword evidence="4" id="KW-1185">Reference proteome</keyword>
<feature type="transmembrane region" description="Helical" evidence="1">
    <location>
        <begin position="119"/>
        <end position="138"/>
    </location>
</feature>
<evidence type="ECO:0000313" key="4">
    <source>
        <dbReference type="Proteomes" id="UP000219281"/>
    </source>
</evidence>
<dbReference type="RefSeq" id="WP_240775153.1">
    <property type="nucleotide sequence ID" value="NZ_OCMT01000004.1"/>
</dbReference>
<dbReference type="Gene3D" id="1.20.144.10">
    <property type="entry name" value="Phosphatidic acid phosphatase type 2/haloperoxidase"/>
    <property type="match status" value="1"/>
</dbReference>
<dbReference type="InterPro" id="IPR000326">
    <property type="entry name" value="PAP2/HPO"/>
</dbReference>
<feature type="transmembrane region" description="Helical" evidence="1">
    <location>
        <begin position="93"/>
        <end position="112"/>
    </location>
</feature>
<dbReference type="Pfam" id="PF01569">
    <property type="entry name" value="PAP2"/>
    <property type="match status" value="1"/>
</dbReference>
<keyword evidence="1" id="KW-1133">Transmembrane helix</keyword>
<dbReference type="Proteomes" id="UP000219281">
    <property type="component" value="Unassembled WGS sequence"/>
</dbReference>
<name>A0A286AE41_9SPHI</name>
<evidence type="ECO:0000313" key="3">
    <source>
        <dbReference type="EMBL" id="SOD20170.1"/>
    </source>
</evidence>
<evidence type="ECO:0000259" key="2">
    <source>
        <dbReference type="SMART" id="SM00014"/>
    </source>
</evidence>
<dbReference type="InterPro" id="IPR036938">
    <property type="entry name" value="PAP2/HPO_sf"/>
</dbReference>
<proteinExistence type="predicted"/>
<dbReference type="CDD" id="cd01610">
    <property type="entry name" value="PAP2_like"/>
    <property type="match status" value="1"/>
</dbReference>
<dbReference type="SMART" id="SM00014">
    <property type="entry name" value="acidPPc"/>
    <property type="match status" value="1"/>
</dbReference>
<feature type="transmembrane region" description="Helical" evidence="1">
    <location>
        <begin position="253"/>
        <end position="273"/>
    </location>
</feature>
<gene>
    <name evidence="3" type="ORF">SAMN06297358_3882</name>
</gene>
<evidence type="ECO:0000256" key="1">
    <source>
        <dbReference type="SAM" id="Phobius"/>
    </source>
</evidence>
<feature type="transmembrane region" description="Helical" evidence="1">
    <location>
        <begin position="219"/>
        <end position="238"/>
    </location>
</feature>
<feature type="transmembrane region" description="Helical" evidence="1">
    <location>
        <begin position="279"/>
        <end position="299"/>
    </location>
</feature>
<dbReference type="EMBL" id="OCMT01000004">
    <property type="protein sequence ID" value="SOD20170.1"/>
    <property type="molecule type" value="Genomic_DNA"/>
</dbReference>
<feature type="transmembrane region" description="Helical" evidence="1">
    <location>
        <begin position="40"/>
        <end position="59"/>
    </location>
</feature>
<reference evidence="4" key="1">
    <citation type="submission" date="2017-09" db="EMBL/GenBank/DDBJ databases">
        <authorList>
            <person name="Varghese N."/>
            <person name="Submissions S."/>
        </authorList>
    </citation>
    <scope>NUCLEOTIDE SEQUENCE [LARGE SCALE GENOMIC DNA]</scope>
    <source>
        <strain evidence="4">CGMCC 1.12803</strain>
    </source>
</reference>
<sequence>MSKNILFKTILNYISTTKQTTYYQILMNEGVSQNYAKLKLSAVFLPIFLLISVVAFLYIKNALNVNAYSTVQKELFISLNSKLSQFPSIQYNLTQFGDALVFFSFLSIFIIYAPKIWEALIASSLISLLLCCLLKNIFHVPRPAATLDNDSFVIIGETLASNNSLPSGHSITIFTSLTVLMYAFMPKKFKYKFFWCLSIITLGLILVATRVGVGAHYPIDVIVGSIIGYILGLIGIFVSRKYSLLTWVSNKKYCPIFIALFSACCFLLVNRLIHNNLIIYYFSLASLLTTLYIITNAQVKNQFKLKPLRTNNKLS</sequence>
<dbReference type="SUPFAM" id="SSF48317">
    <property type="entry name" value="Acid phosphatase/Vanadium-dependent haloperoxidase"/>
    <property type="match status" value="1"/>
</dbReference>
<dbReference type="PANTHER" id="PTHR14969">
    <property type="entry name" value="SPHINGOSINE-1-PHOSPHATE PHOSPHOHYDROLASE"/>
    <property type="match status" value="1"/>
</dbReference>
<feature type="domain" description="Phosphatidic acid phosphatase type 2/haloperoxidase" evidence="2">
    <location>
        <begin position="115"/>
        <end position="236"/>
    </location>
</feature>